<evidence type="ECO:0000313" key="3">
    <source>
        <dbReference type="Proteomes" id="UP000325313"/>
    </source>
</evidence>
<reference evidence="2 3" key="1">
    <citation type="submission" date="2019-05" db="EMBL/GenBank/DDBJ databases">
        <title>Emergence of the Ug99 lineage of the wheat stem rust pathogen through somatic hybridization.</title>
        <authorList>
            <person name="Li F."/>
            <person name="Upadhyaya N.M."/>
            <person name="Sperschneider J."/>
            <person name="Matny O."/>
            <person name="Nguyen-Phuc H."/>
            <person name="Mago R."/>
            <person name="Raley C."/>
            <person name="Miller M.E."/>
            <person name="Silverstein K.A.T."/>
            <person name="Henningsen E."/>
            <person name="Hirsch C.D."/>
            <person name="Visser B."/>
            <person name="Pretorius Z.A."/>
            <person name="Steffenson B.J."/>
            <person name="Schwessinger B."/>
            <person name="Dodds P.N."/>
            <person name="Figueroa M."/>
        </authorList>
    </citation>
    <scope>NUCLEOTIDE SEQUENCE [LARGE SCALE GENOMIC DNA]</scope>
    <source>
        <strain evidence="2 3">Ug99</strain>
    </source>
</reference>
<name>A0A5B0RY97_PUCGR</name>
<feature type="compositionally biased region" description="Low complexity" evidence="1">
    <location>
        <begin position="94"/>
        <end position="113"/>
    </location>
</feature>
<evidence type="ECO:0000256" key="1">
    <source>
        <dbReference type="SAM" id="MobiDB-lite"/>
    </source>
</evidence>
<evidence type="ECO:0000313" key="2">
    <source>
        <dbReference type="EMBL" id="KAA1129793.1"/>
    </source>
</evidence>
<dbReference type="EMBL" id="VDEP01000127">
    <property type="protein sequence ID" value="KAA1129793.1"/>
    <property type="molecule type" value="Genomic_DNA"/>
</dbReference>
<feature type="compositionally biased region" description="Polar residues" evidence="1">
    <location>
        <begin position="212"/>
        <end position="221"/>
    </location>
</feature>
<feature type="compositionally biased region" description="Polar residues" evidence="1">
    <location>
        <begin position="18"/>
        <end position="32"/>
    </location>
</feature>
<feature type="region of interest" description="Disordered" evidence="1">
    <location>
        <begin position="250"/>
        <end position="328"/>
    </location>
</feature>
<feature type="compositionally biased region" description="Acidic residues" evidence="1">
    <location>
        <begin position="273"/>
        <end position="290"/>
    </location>
</feature>
<comment type="caution">
    <text evidence="2">The sequence shown here is derived from an EMBL/GenBank/DDBJ whole genome shotgun (WGS) entry which is preliminary data.</text>
</comment>
<sequence>MVDALAVLTPAGQPVILGSTTDISPSAQSLNPSRKMPVEIRLPWESTHSEELSRRPLNNSQRPPPDSHSRIGPSPSLVSIDHNSDSSSHLTLTSEPSSNKLSKSSPWSSNSPPELELGFSFNSPSLLSGLPYCEDSLTSDSASPGLPNNPAVSFGISTIDGRSSASEPTTVATSSDSSNSREMACSMPRSQQAIHLSEPIDRSPIVNPYVNGASSSLTSRVRPTPSPRNNFPIRLNGPTIESPTLAAVTYSPPIQQPTDSSGSSLGDHGSAEYEVEAEDQAGSDDTDGVSDEGSPQVDRHPQEQPPMLTPKHSTQAADQFNSTQEPIAHTCRHEWINFDSKHTAGVSA</sequence>
<feature type="compositionally biased region" description="Polar residues" evidence="1">
    <location>
        <begin position="311"/>
        <end position="325"/>
    </location>
</feature>
<organism evidence="2 3">
    <name type="scientific">Puccinia graminis f. sp. tritici</name>
    <dbReference type="NCBI Taxonomy" id="56615"/>
    <lineage>
        <taxon>Eukaryota</taxon>
        <taxon>Fungi</taxon>
        <taxon>Dikarya</taxon>
        <taxon>Basidiomycota</taxon>
        <taxon>Pucciniomycotina</taxon>
        <taxon>Pucciniomycetes</taxon>
        <taxon>Pucciniales</taxon>
        <taxon>Pucciniaceae</taxon>
        <taxon>Puccinia</taxon>
    </lineage>
</organism>
<protein>
    <submittedName>
        <fullName evidence="2">Uncharacterized protein</fullName>
    </submittedName>
</protein>
<dbReference type="AlphaFoldDB" id="A0A5B0RY97"/>
<dbReference type="Proteomes" id="UP000325313">
    <property type="component" value="Unassembled WGS sequence"/>
</dbReference>
<feature type="compositionally biased region" description="Low complexity" evidence="1">
    <location>
        <begin position="259"/>
        <end position="268"/>
    </location>
</feature>
<feature type="region of interest" description="Disordered" evidence="1">
    <location>
        <begin position="138"/>
        <end position="238"/>
    </location>
</feature>
<accession>A0A5B0RY97</accession>
<feature type="compositionally biased region" description="Polar residues" evidence="1">
    <location>
        <begin position="160"/>
        <end position="181"/>
    </location>
</feature>
<proteinExistence type="predicted"/>
<feature type="region of interest" description="Disordered" evidence="1">
    <location>
        <begin position="15"/>
        <end position="113"/>
    </location>
</feature>
<gene>
    <name evidence="2" type="ORF">PGTUg99_003429</name>
</gene>